<organism evidence="1 2">
    <name type="scientific">Erwinia persicina</name>
    <dbReference type="NCBI Taxonomy" id="55211"/>
    <lineage>
        <taxon>Bacteria</taxon>
        <taxon>Pseudomonadati</taxon>
        <taxon>Pseudomonadota</taxon>
        <taxon>Gammaproteobacteria</taxon>
        <taxon>Enterobacterales</taxon>
        <taxon>Erwiniaceae</taxon>
        <taxon>Erwinia</taxon>
    </lineage>
</organism>
<reference evidence="1 2" key="1">
    <citation type="journal article" date="2020" name="FEMS Microbiol. Ecol.">
        <title>Temporal dynamics of bacterial communities during seed development and maturation.</title>
        <authorList>
            <person name="Chesneau G."/>
            <person name="Torres-Cortes G."/>
            <person name="Briand M."/>
            <person name="Darrasse A."/>
            <person name="Preveaux A."/>
            <person name="Marais C."/>
            <person name="Jacques M.A."/>
            <person name="Shade A."/>
            <person name="Barret M."/>
        </authorList>
    </citation>
    <scope>NUCLEOTIDE SEQUENCE [LARGE SCALE GENOMIC DNA]</scope>
    <source>
        <strain evidence="1 2">CFBP13732</strain>
    </source>
</reference>
<protein>
    <submittedName>
        <fullName evidence="1">DNA-binding protein</fullName>
    </submittedName>
</protein>
<comment type="caution">
    <text evidence="1">The sequence shown here is derived from an EMBL/GenBank/DDBJ whole genome shotgun (WGS) entry which is preliminary data.</text>
</comment>
<keyword evidence="1" id="KW-0238">DNA-binding</keyword>
<evidence type="ECO:0000313" key="2">
    <source>
        <dbReference type="Proteomes" id="UP000661012"/>
    </source>
</evidence>
<evidence type="ECO:0000313" key="1">
    <source>
        <dbReference type="EMBL" id="MBD8108682.1"/>
    </source>
</evidence>
<sequence length="621" mass="71898">MKLNVLVANSSIPGEVKSMINVIPFKPNERKTARDNINSYVIYYKNIMSTNEIISSWESLSWGGIYRFTKFNFKHNRDAKLPLDDRFIAFAKAYIKSSILYGKRKEHTQALRVLKVIEFVLLELNGNADINGCNNTILDKCASVINDKYAKSVSAKMCKELENIVVFLKTNKMIDLTYLNWVNPVRFKVQKNWDGYNKDLEGHSKLPDIKSILSLASIFSKKDEELSQRDLFTTSVVALLCCAPSRISEILALPEDCECWVEDSKGIQRYGLRFYAAKGYAGDIKWIPTEMIPVAQKAINRLKTLSKSSRELAIQMEAGYGKFHSKILSTVTDENKLLTVAEVCQFLGFYREKSTDYHRKINSITLNNKRLKHRNFSYTLKELKKLIYDSKPKDFPWYDHEKNIKYSNALCLLNRFQINEVNDTYKLVFERPTYNLFITDIVKSRDTEDRFVNIFERHGYLNKSGRAYGLNSHQPRHLLNTLALVSGMDGFDVARWSGRQCISQNQYYDHRNHAHMLTSMRKNNILKPKEKKQSQYAGGNSFNLNEIKNGAVMISKHGYCKHAYVSEPCAYYPHNESGEDDQNLASIHKKIRDKACFDKEDGYESAQKWCEFHERIKVKEV</sequence>
<keyword evidence="2" id="KW-1185">Reference proteome</keyword>
<dbReference type="Proteomes" id="UP000661012">
    <property type="component" value="Unassembled WGS sequence"/>
</dbReference>
<proteinExistence type="predicted"/>
<dbReference type="RefSeq" id="WP_191931206.1">
    <property type="nucleotide sequence ID" value="NZ_JACYNM010000023.1"/>
</dbReference>
<dbReference type="EMBL" id="JACYNN010000022">
    <property type="protein sequence ID" value="MBD8108682.1"/>
    <property type="molecule type" value="Genomic_DNA"/>
</dbReference>
<dbReference type="GO" id="GO:0003677">
    <property type="term" value="F:DNA binding"/>
    <property type="evidence" value="ECO:0007669"/>
    <property type="project" value="UniProtKB-KW"/>
</dbReference>
<name>A0ABR8ZZN9_9GAMM</name>
<gene>
    <name evidence="1" type="ORF">IFT93_20065</name>
</gene>
<accession>A0ABR8ZZN9</accession>